<evidence type="ECO:0000256" key="4">
    <source>
        <dbReference type="ARBA" id="ARBA00022912"/>
    </source>
</evidence>
<dbReference type="EMBL" id="CP035503">
    <property type="protein sequence ID" value="QDL36572.1"/>
    <property type="molecule type" value="Genomic_DNA"/>
</dbReference>
<evidence type="ECO:0000256" key="3">
    <source>
        <dbReference type="ARBA" id="ARBA00022801"/>
    </source>
</evidence>
<evidence type="ECO:0000259" key="6">
    <source>
        <dbReference type="SMART" id="SM00226"/>
    </source>
</evidence>
<dbReference type="InterPro" id="IPR023485">
    <property type="entry name" value="Ptyr_pPase"/>
</dbReference>
<protein>
    <recommendedName>
        <fullName evidence="2">protein-tyrosine-phosphatase</fullName>
        <ecNumber evidence="2">3.1.3.48</ecNumber>
    </recommendedName>
</protein>
<gene>
    <name evidence="7" type="ORF">EUB48_04105</name>
</gene>
<dbReference type="SUPFAM" id="SSF52788">
    <property type="entry name" value="Phosphotyrosine protein phosphatases I"/>
    <property type="match status" value="1"/>
</dbReference>
<evidence type="ECO:0000313" key="7">
    <source>
        <dbReference type="EMBL" id="QDL36572.1"/>
    </source>
</evidence>
<dbReference type="InterPro" id="IPR017867">
    <property type="entry name" value="Tyr_phospatase_low_mol_wt"/>
</dbReference>
<keyword evidence="4" id="KW-0904">Protein phosphatase</keyword>
<dbReference type="Pfam" id="PF01451">
    <property type="entry name" value="LMWPc"/>
    <property type="match status" value="1"/>
</dbReference>
<comment type="similarity">
    <text evidence="1">Belongs to the low molecular weight phosphotyrosine protein phosphatase family.</text>
</comment>
<dbReference type="Proteomes" id="UP000316798">
    <property type="component" value="Chromosome"/>
</dbReference>
<dbReference type="EC" id="3.1.3.48" evidence="2"/>
<evidence type="ECO:0000256" key="2">
    <source>
        <dbReference type="ARBA" id="ARBA00013064"/>
    </source>
</evidence>
<dbReference type="InterPro" id="IPR036196">
    <property type="entry name" value="Ptyr_pPase_sf"/>
</dbReference>
<evidence type="ECO:0000256" key="5">
    <source>
        <dbReference type="PIRSR" id="PIRSR617867-1"/>
    </source>
</evidence>
<dbReference type="CDD" id="cd16343">
    <property type="entry name" value="LMWPTP"/>
    <property type="match status" value="1"/>
</dbReference>
<reference evidence="7 8" key="1">
    <citation type="submission" date="2019-01" db="EMBL/GenBank/DDBJ databases">
        <title>Genomic insights into a novel species Rhodoferax sp.</title>
        <authorList>
            <person name="Jin L."/>
        </authorList>
    </citation>
    <scope>NUCLEOTIDE SEQUENCE [LARGE SCALE GENOMIC DNA]</scope>
    <source>
        <strain evidence="7 8">CHu59-6-5</strain>
    </source>
</reference>
<name>A0A515D828_9BURK</name>
<keyword evidence="8" id="KW-1185">Reference proteome</keyword>
<organism evidence="7 8">
    <name type="scientific">Rhodoferax sediminis</name>
    <dbReference type="NCBI Taxonomy" id="2509614"/>
    <lineage>
        <taxon>Bacteria</taxon>
        <taxon>Pseudomonadati</taxon>
        <taxon>Pseudomonadota</taxon>
        <taxon>Betaproteobacteria</taxon>
        <taxon>Burkholderiales</taxon>
        <taxon>Comamonadaceae</taxon>
        <taxon>Rhodoferax</taxon>
    </lineage>
</organism>
<keyword evidence="3" id="KW-0378">Hydrolase</keyword>
<dbReference type="OrthoDB" id="9784339at2"/>
<evidence type="ECO:0000313" key="8">
    <source>
        <dbReference type="Proteomes" id="UP000316798"/>
    </source>
</evidence>
<feature type="active site" description="Proton donor" evidence="5">
    <location>
        <position position="124"/>
    </location>
</feature>
<dbReference type="KEGG" id="rhf:EUB48_04105"/>
<dbReference type="RefSeq" id="WP_142817739.1">
    <property type="nucleotide sequence ID" value="NZ_CP035503.1"/>
</dbReference>
<dbReference type="PANTHER" id="PTHR11717:SF7">
    <property type="entry name" value="LOW MOLECULAR WEIGHT PHOSPHOTYROSINE PROTEIN PHOSPHATASE"/>
    <property type="match status" value="1"/>
</dbReference>
<dbReference type="SMART" id="SM00226">
    <property type="entry name" value="LMWPc"/>
    <property type="match status" value="1"/>
</dbReference>
<dbReference type="AlphaFoldDB" id="A0A515D828"/>
<evidence type="ECO:0000256" key="1">
    <source>
        <dbReference type="ARBA" id="ARBA00011063"/>
    </source>
</evidence>
<dbReference type="PANTHER" id="PTHR11717">
    <property type="entry name" value="LOW MOLECULAR WEIGHT PROTEIN TYROSINE PHOSPHATASE"/>
    <property type="match status" value="1"/>
</dbReference>
<sequence length="174" mass="18979">MKLLMVCMGNVCRSPMAQVVTLHMAEQAGLARDILVDSAGTHAGARRETPDPRVKMVLAARGYPVGMSRARQVIERDFDRHDLILAMDQANLSELRRLCPAEYAHKLHLFLEFAQGADGGEVPDPYYGNVEGFERVLDLCEAGARALIDRLRKAPSSTSLPAHAIAVGAETSQP</sequence>
<accession>A0A515D828</accession>
<dbReference type="PRINTS" id="PR00719">
    <property type="entry name" value="LMWPTPASE"/>
</dbReference>
<dbReference type="Gene3D" id="3.40.50.2300">
    <property type="match status" value="1"/>
</dbReference>
<feature type="active site" description="Nucleophile" evidence="5">
    <location>
        <position position="13"/>
    </location>
</feature>
<dbReference type="GO" id="GO:0004725">
    <property type="term" value="F:protein tyrosine phosphatase activity"/>
    <property type="evidence" value="ECO:0007669"/>
    <property type="project" value="UniProtKB-EC"/>
</dbReference>
<dbReference type="InterPro" id="IPR050438">
    <property type="entry name" value="LMW_PTPase"/>
</dbReference>
<feature type="active site" description="Nucleophile" evidence="5">
    <location>
        <position position="7"/>
    </location>
</feature>
<proteinExistence type="inferred from homology"/>
<feature type="domain" description="Phosphotyrosine protein phosphatase I" evidence="6">
    <location>
        <begin position="1"/>
        <end position="150"/>
    </location>
</feature>